<dbReference type="InterPro" id="IPR041657">
    <property type="entry name" value="HTH_17"/>
</dbReference>
<evidence type="ECO:0000259" key="1">
    <source>
        <dbReference type="Pfam" id="PF12728"/>
    </source>
</evidence>
<dbReference type="SUPFAM" id="SSF46955">
    <property type="entry name" value="Putative DNA-binding domain"/>
    <property type="match status" value="1"/>
</dbReference>
<comment type="caution">
    <text evidence="2">The sequence shown here is derived from an EMBL/GenBank/DDBJ whole genome shotgun (WGS) entry which is preliminary data.</text>
</comment>
<reference evidence="2 3" key="1">
    <citation type="journal article" date="2015" name="Genome Announc.">
        <title>Expanding the biotechnology potential of lactobacilli through comparative genomics of 213 strains and associated genera.</title>
        <authorList>
            <person name="Sun Z."/>
            <person name="Harris H.M."/>
            <person name="McCann A."/>
            <person name="Guo C."/>
            <person name="Argimon S."/>
            <person name="Zhang W."/>
            <person name="Yang X."/>
            <person name="Jeffery I.B."/>
            <person name="Cooney J.C."/>
            <person name="Kagawa T.F."/>
            <person name="Liu W."/>
            <person name="Song Y."/>
            <person name="Salvetti E."/>
            <person name="Wrobel A."/>
            <person name="Rasinkangas P."/>
            <person name="Parkhill J."/>
            <person name="Rea M.C."/>
            <person name="O'Sullivan O."/>
            <person name="Ritari J."/>
            <person name="Douillard F.P."/>
            <person name="Paul Ross R."/>
            <person name="Yang R."/>
            <person name="Briner A.E."/>
            <person name="Felis G.E."/>
            <person name="de Vos W.M."/>
            <person name="Barrangou R."/>
            <person name="Klaenhammer T.R."/>
            <person name="Caufield P.W."/>
            <person name="Cui Y."/>
            <person name="Zhang H."/>
            <person name="O'Toole P.W."/>
        </authorList>
    </citation>
    <scope>NUCLEOTIDE SEQUENCE [LARGE SCALE GENOMIC DNA]</scope>
    <source>
        <strain evidence="2 3">DSM 15946</strain>
    </source>
</reference>
<evidence type="ECO:0000313" key="3">
    <source>
        <dbReference type="Proteomes" id="UP000050816"/>
    </source>
</evidence>
<dbReference type="AlphaFoldDB" id="A0A0R1U9I1"/>
<proteinExistence type="predicted"/>
<evidence type="ECO:0000313" key="2">
    <source>
        <dbReference type="EMBL" id="KRL89990.1"/>
    </source>
</evidence>
<dbReference type="InterPro" id="IPR009061">
    <property type="entry name" value="DNA-bd_dom_put_sf"/>
</dbReference>
<sequence>MNYMDIDLQLPPELKAATLNMVTAAIDSAVKEVTNKNSFPPFLTQQEACKYLHIAPSTFNKWDREYHIPVIKIEGVKRYKRSSLDEFMKQLEK</sequence>
<dbReference type="EMBL" id="AZFK01000038">
    <property type="protein sequence ID" value="KRL89990.1"/>
    <property type="molecule type" value="Genomic_DNA"/>
</dbReference>
<name>A0A0R1U9I1_9LACO</name>
<dbReference type="Pfam" id="PF12728">
    <property type="entry name" value="HTH_17"/>
    <property type="match status" value="1"/>
</dbReference>
<gene>
    <name evidence="2" type="ORF">FC43_GL001438</name>
</gene>
<organism evidence="2 3">
    <name type="scientific">Limosilactobacillus ingluviei DSM 15946</name>
    <dbReference type="NCBI Taxonomy" id="1423760"/>
    <lineage>
        <taxon>Bacteria</taxon>
        <taxon>Bacillati</taxon>
        <taxon>Bacillota</taxon>
        <taxon>Bacilli</taxon>
        <taxon>Lactobacillales</taxon>
        <taxon>Lactobacillaceae</taxon>
        <taxon>Limosilactobacillus</taxon>
    </lineage>
</organism>
<protein>
    <recommendedName>
        <fullName evidence="1">Helix-turn-helix domain-containing protein</fullName>
    </recommendedName>
</protein>
<dbReference type="PATRIC" id="fig|1423760.3.peg.1510"/>
<feature type="domain" description="Helix-turn-helix" evidence="1">
    <location>
        <begin position="42"/>
        <end position="90"/>
    </location>
</feature>
<accession>A0A0R1U9I1</accession>
<dbReference type="Proteomes" id="UP000050816">
    <property type="component" value="Unassembled WGS sequence"/>
</dbReference>